<accession>C4R3B0</accession>
<dbReference type="KEGG" id="ppa:PAS_chr3_0015"/>
<feature type="compositionally biased region" description="Polar residues" evidence="1">
    <location>
        <begin position="589"/>
        <end position="610"/>
    </location>
</feature>
<sequence length="674" mass="71924">MQTDLLSSRFQLRQLIQLRIWTGTYTTWTTDADGSVIEQIPTPSADTTSVWTGTYTTWTTDADGSVIEQIPTPSADTTSVWTGTYTTWTTDADGSVIEQIPTPSADTTSVWTGTYTTWTTDADGSVIEQIPTPSADTTLAPSADTTSIWTGTYTTWTTDADGSVIEQIPTPSADTTSVWTGTYTTWTTDAAGTVIEVIPSGTSISSDVIPTPLPTSGVDIDTIPYDAFNVAVYHYPADNYELANNLGFLTSGYEGLGQVTTATSVGNINFDTSSGWPYYIESNALGNTGSYVNATIEYVGFFQAPANGNYELSFSNIDYNAILFLGSPATDSSLAKREVQFLKPETSSEYVLFFDHGKDAGQTVSTTQYLSAGLYYPLRIVLAAVSERAQLDFQITLPDGRVLDQYQGYVYNFAHEGIESATSSAHETSWSRFTNSTIYSHSSTIGIITSSTDAPHSVINPTAIETTSTDTSISTVAVTTSICDTKDCVKTTVITPNSPLPTQTVSLTTTTIDRSEVVQTAHSAVPSQFAPDAHPSAVTITREQCDAYSCSQATIVSGKVLQTTTVSDSTTVVPLDTPQLSVEASTLETRLKSTQSSRAPTVTVQTSQSSRHSEDVTESSVHVSEFDAQSTSATSASALQAPSSISLQTGGANTLRLSAFLGTALLPMLNVLFI</sequence>
<evidence type="ECO:0000313" key="4">
    <source>
        <dbReference type="Proteomes" id="UP000000314"/>
    </source>
</evidence>
<dbReference type="InParanoid" id="C4R3B0"/>
<dbReference type="InterPro" id="IPR018871">
    <property type="entry name" value="GLEYA_adhesin_domain"/>
</dbReference>
<dbReference type="RefSeq" id="XP_002492225.1">
    <property type="nucleotide sequence ID" value="XM_002492180.1"/>
</dbReference>
<dbReference type="GeneID" id="8199305"/>
<reference evidence="3 4" key="1">
    <citation type="journal article" date="2009" name="Nat. Biotechnol.">
        <title>Genome sequence of the recombinant protein production host Pichia pastoris.</title>
        <authorList>
            <person name="De Schutter K."/>
            <person name="Lin Y.C."/>
            <person name="Tiels P."/>
            <person name="Van Hecke A."/>
            <person name="Glinka S."/>
            <person name="Weber-Lehmann J."/>
            <person name="Rouze P."/>
            <person name="Van de Peer Y."/>
            <person name="Callewaert N."/>
        </authorList>
    </citation>
    <scope>NUCLEOTIDE SEQUENCE [LARGE SCALE GENOMIC DNA]</scope>
    <source>
        <strain evidence="4">GS115 / ATCC 20864</strain>
    </source>
</reference>
<protein>
    <recommendedName>
        <fullName evidence="2">PA14 domain-containing protein</fullName>
    </recommendedName>
</protein>
<dbReference type="Gene3D" id="2.60.120.1560">
    <property type="match status" value="1"/>
</dbReference>
<name>C4R3B0_KOMPG</name>
<dbReference type="EMBL" id="FN392321">
    <property type="protein sequence ID" value="CAY69945.1"/>
    <property type="molecule type" value="Genomic_DNA"/>
</dbReference>
<evidence type="ECO:0000313" key="3">
    <source>
        <dbReference type="EMBL" id="CAY69945.1"/>
    </source>
</evidence>
<evidence type="ECO:0000256" key="1">
    <source>
        <dbReference type="SAM" id="MobiDB-lite"/>
    </source>
</evidence>
<dbReference type="Proteomes" id="UP000000314">
    <property type="component" value="Chromosome 3"/>
</dbReference>
<dbReference type="OrthoDB" id="4026289at2759"/>
<organism evidence="3 4">
    <name type="scientific">Komagataella phaffii (strain GS115 / ATCC 20864)</name>
    <name type="common">Yeast</name>
    <name type="synonym">Pichia pastoris</name>
    <dbReference type="NCBI Taxonomy" id="644223"/>
    <lineage>
        <taxon>Eukaryota</taxon>
        <taxon>Fungi</taxon>
        <taxon>Dikarya</taxon>
        <taxon>Ascomycota</taxon>
        <taxon>Saccharomycotina</taxon>
        <taxon>Pichiomycetes</taxon>
        <taxon>Pichiales</taxon>
        <taxon>Pichiaceae</taxon>
        <taxon>Komagataella</taxon>
    </lineage>
</organism>
<gene>
    <name evidence="3" type="ordered locus">PAS_chr3_0015</name>
</gene>
<keyword evidence="4" id="KW-1185">Reference proteome</keyword>
<proteinExistence type="predicted"/>
<dbReference type="InterPro" id="IPR037524">
    <property type="entry name" value="PA14/GLEYA"/>
</dbReference>
<dbReference type="Pfam" id="PF10528">
    <property type="entry name" value="GLEYA"/>
    <property type="match status" value="1"/>
</dbReference>
<dbReference type="AlphaFoldDB" id="C4R3B0"/>
<feature type="region of interest" description="Disordered" evidence="1">
    <location>
        <begin position="589"/>
        <end position="620"/>
    </location>
</feature>
<dbReference type="HOGENOM" id="CLU_016353_0_0_1"/>
<dbReference type="SMR" id="C4R3B0"/>
<dbReference type="PROSITE" id="PS51820">
    <property type="entry name" value="PA14"/>
    <property type="match status" value="1"/>
</dbReference>
<feature type="domain" description="PA14" evidence="2">
    <location>
        <begin position="243"/>
        <end position="413"/>
    </location>
</feature>
<evidence type="ECO:0000259" key="2">
    <source>
        <dbReference type="PROSITE" id="PS51820"/>
    </source>
</evidence>